<dbReference type="GO" id="GO:2000012">
    <property type="term" value="P:regulation of auxin polar transport"/>
    <property type="evidence" value="ECO:0007669"/>
    <property type="project" value="InterPro"/>
</dbReference>
<feature type="region of interest" description="Disordered" evidence="1">
    <location>
        <begin position="349"/>
        <end position="369"/>
    </location>
</feature>
<dbReference type="EMBL" id="BSYO01000033">
    <property type="protein sequence ID" value="GMH27418.1"/>
    <property type="molecule type" value="Genomic_DNA"/>
</dbReference>
<proteinExistence type="predicted"/>
<name>A0AAD3Y344_NEPGR</name>
<dbReference type="PANTHER" id="PTHR34959">
    <property type="entry name" value="PROTEIN LAZY 1"/>
    <property type="match status" value="1"/>
</dbReference>
<evidence type="ECO:0000313" key="2">
    <source>
        <dbReference type="EMBL" id="GMH27418.1"/>
    </source>
</evidence>
<feature type="region of interest" description="Disordered" evidence="1">
    <location>
        <begin position="201"/>
        <end position="246"/>
    </location>
</feature>
<keyword evidence="3" id="KW-1185">Reference proteome</keyword>
<comment type="caution">
    <text evidence="2">The sequence shown here is derived from an EMBL/GenBank/DDBJ whole genome shotgun (WGS) entry which is preliminary data.</text>
</comment>
<dbReference type="AlphaFoldDB" id="A0AAD3Y344"/>
<feature type="compositionally biased region" description="Basic and acidic residues" evidence="1">
    <location>
        <begin position="231"/>
        <end position="242"/>
    </location>
</feature>
<protein>
    <recommendedName>
        <fullName evidence="4">LAZY1</fullName>
    </recommendedName>
</protein>
<accession>A0AAD3Y344</accession>
<sequence length="384" mass="42790">MKLLTWMHRKLWQSNSDILKEYPLGRPLLDNHQHCQKLNNSSGTLRQLNRDSHVRKSFASLDAERQEDLEEHSSAEFSEFFDGFLAIGTLGVDTAISEPKTPAFNFSIENIAEKETEVTENELKLINEELEKVLVAEAKDDCWTDSSGRNSHVSMGRTSHASTITLSGKPMELADNNANGTAVCPLLGYLFGSAVELPEKTTMTKKEHSTSLGELFQRQKAEENSGANGEQGEKRTDKEGSRNGRNIMKKIIKKKITHVSSKSLATANGGGTEAASAETKLHKMLHIFYKKVHPESSTSVQKLDKPHKIGIKNLIPCHVGNNNGGQITPDEDITIFPQEAIQKRCMQHHKSHSNPPQFTDGPNDSNENRGCWIKTDADYFVLEL</sequence>
<dbReference type="InterPro" id="IPR038928">
    <property type="entry name" value="LAZY1"/>
</dbReference>
<gene>
    <name evidence="2" type="ORF">Nepgr_029261</name>
</gene>
<dbReference type="PANTHER" id="PTHR34959:SF3">
    <property type="entry name" value="PROTEIN LAZY 1"/>
    <property type="match status" value="1"/>
</dbReference>
<evidence type="ECO:0000313" key="3">
    <source>
        <dbReference type="Proteomes" id="UP001279734"/>
    </source>
</evidence>
<dbReference type="GO" id="GO:0009630">
    <property type="term" value="P:gravitropism"/>
    <property type="evidence" value="ECO:0007669"/>
    <property type="project" value="InterPro"/>
</dbReference>
<dbReference type="Proteomes" id="UP001279734">
    <property type="component" value="Unassembled WGS sequence"/>
</dbReference>
<organism evidence="2 3">
    <name type="scientific">Nepenthes gracilis</name>
    <name type="common">Slender pitcher plant</name>
    <dbReference type="NCBI Taxonomy" id="150966"/>
    <lineage>
        <taxon>Eukaryota</taxon>
        <taxon>Viridiplantae</taxon>
        <taxon>Streptophyta</taxon>
        <taxon>Embryophyta</taxon>
        <taxon>Tracheophyta</taxon>
        <taxon>Spermatophyta</taxon>
        <taxon>Magnoliopsida</taxon>
        <taxon>eudicotyledons</taxon>
        <taxon>Gunneridae</taxon>
        <taxon>Pentapetalae</taxon>
        <taxon>Caryophyllales</taxon>
        <taxon>Nepenthaceae</taxon>
        <taxon>Nepenthes</taxon>
    </lineage>
</organism>
<reference evidence="2" key="1">
    <citation type="submission" date="2023-05" db="EMBL/GenBank/DDBJ databases">
        <title>Nepenthes gracilis genome sequencing.</title>
        <authorList>
            <person name="Fukushima K."/>
        </authorList>
    </citation>
    <scope>NUCLEOTIDE SEQUENCE</scope>
    <source>
        <strain evidence="2">SING2019-196</strain>
    </source>
</reference>
<feature type="compositionally biased region" description="Polar residues" evidence="1">
    <location>
        <begin position="353"/>
        <end position="365"/>
    </location>
</feature>
<evidence type="ECO:0000256" key="1">
    <source>
        <dbReference type="SAM" id="MobiDB-lite"/>
    </source>
</evidence>
<evidence type="ECO:0008006" key="4">
    <source>
        <dbReference type="Google" id="ProtNLM"/>
    </source>
</evidence>